<evidence type="ECO:0000313" key="4">
    <source>
        <dbReference type="Proteomes" id="UP000706039"/>
    </source>
</evidence>
<feature type="signal peptide" evidence="2">
    <location>
        <begin position="1"/>
        <end position="25"/>
    </location>
</feature>
<reference evidence="3 4" key="1">
    <citation type="submission" date="2021-08" db="EMBL/GenBank/DDBJ databases">
        <authorList>
            <person name="Tuo L."/>
        </authorList>
    </citation>
    <scope>NUCLEOTIDE SEQUENCE [LARGE SCALE GENOMIC DNA]</scope>
    <source>
        <strain evidence="3 4">JCM 31229</strain>
    </source>
</reference>
<name>A0ABS7PR94_9SPHN</name>
<evidence type="ECO:0000256" key="2">
    <source>
        <dbReference type="SAM" id="SignalP"/>
    </source>
</evidence>
<gene>
    <name evidence="3" type="ORF">K7G82_16245</name>
</gene>
<organism evidence="3 4">
    <name type="scientific">Sphingomonas colocasiae</name>
    <dbReference type="NCBI Taxonomy" id="1848973"/>
    <lineage>
        <taxon>Bacteria</taxon>
        <taxon>Pseudomonadati</taxon>
        <taxon>Pseudomonadota</taxon>
        <taxon>Alphaproteobacteria</taxon>
        <taxon>Sphingomonadales</taxon>
        <taxon>Sphingomonadaceae</taxon>
        <taxon>Sphingomonas</taxon>
    </lineage>
</organism>
<feature type="region of interest" description="Disordered" evidence="1">
    <location>
        <begin position="246"/>
        <end position="270"/>
    </location>
</feature>
<dbReference type="EMBL" id="JAINVV010000008">
    <property type="protein sequence ID" value="MBY8823857.1"/>
    <property type="molecule type" value="Genomic_DNA"/>
</dbReference>
<proteinExistence type="predicted"/>
<feature type="compositionally biased region" description="Basic and acidic residues" evidence="1">
    <location>
        <begin position="257"/>
        <end position="270"/>
    </location>
</feature>
<keyword evidence="2" id="KW-0732">Signal</keyword>
<comment type="caution">
    <text evidence="3">The sequence shown here is derived from an EMBL/GenBank/DDBJ whole genome shotgun (WGS) entry which is preliminary data.</text>
</comment>
<dbReference type="RefSeq" id="WP_222990968.1">
    <property type="nucleotide sequence ID" value="NZ_JAINVV010000008.1"/>
</dbReference>
<keyword evidence="4" id="KW-1185">Reference proteome</keyword>
<accession>A0ABS7PR94</accession>
<dbReference type="Proteomes" id="UP000706039">
    <property type="component" value="Unassembled WGS sequence"/>
</dbReference>
<evidence type="ECO:0008006" key="5">
    <source>
        <dbReference type="Google" id="ProtNLM"/>
    </source>
</evidence>
<feature type="chain" id="PRO_5046426498" description="DUF1849 family protein" evidence="2">
    <location>
        <begin position="26"/>
        <end position="270"/>
    </location>
</feature>
<sequence>MPTYKFAVATAVLAFGLLAQQPALAKRKPLKEARYAKCIEVKGFGALDDAIKSNTVGCARSEEAEGDAGPFVQYKSWFETKRLKAKPNERLTILVLALEYSRTATSIGDVEVTSNLSAGSERFTKANLIIGGALVEREVYLQKGSGRECGSVPNPVISNYTCTYTEYVAMDFPQEEINAFIAQAARNPLGFFDIKLTSERGSEKIVQIPLTELRLLIEAEEKAAATLPVVGLANSKKIEKSSIAVAEAAGSPGGETSARDRAKNSENLPK</sequence>
<evidence type="ECO:0000256" key="1">
    <source>
        <dbReference type="SAM" id="MobiDB-lite"/>
    </source>
</evidence>
<protein>
    <recommendedName>
        <fullName evidence="5">DUF1849 family protein</fullName>
    </recommendedName>
</protein>
<evidence type="ECO:0000313" key="3">
    <source>
        <dbReference type="EMBL" id="MBY8823857.1"/>
    </source>
</evidence>